<dbReference type="CDD" id="cd04301">
    <property type="entry name" value="NAT_SF"/>
    <property type="match status" value="1"/>
</dbReference>
<evidence type="ECO:0000313" key="2">
    <source>
        <dbReference type="EMBL" id="AMO23514.1"/>
    </source>
</evidence>
<proteinExistence type="predicted"/>
<dbReference type="PATRIC" id="fig|94132.3.peg.2475"/>
<feature type="domain" description="N-acetyltransferase" evidence="1">
    <location>
        <begin position="14"/>
        <end position="183"/>
    </location>
</feature>
<dbReference type="SUPFAM" id="SSF55729">
    <property type="entry name" value="Acyl-CoA N-acyltransferases (Nat)"/>
    <property type="match status" value="1"/>
</dbReference>
<dbReference type="InterPro" id="IPR016181">
    <property type="entry name" value="Acyl_CoA_acyltransferase"/>
</dbReference>
<dbReference type="PROSITE" id="PS51186">
    <property type="entry name" value="GNAT"/>
    <property type="match status" value="1"/>
</dbReference>
<evidence type="ECO:0000313" key="3">
    <source>
        <dbReference type="Proteomes" id="UP000070433"/>
    </source>
</evidence>
<reference evidence="2 3" key="1">
    <citation type="journal article" date="2014" name="Int. J. Syst. Evol. Microbiol.">
        <title>Ramlibacter solisilvae sp. nov., isolated from forest soil, and emended description of the genus Ramlibacter.</title>
        <authorList>
            <person name="Lee H.J."/>
            <person name="Lee S.H."/>
            <person name="Lee S.S."/>
            <person name="Lee J.S."/>
            <person name="Kim Y."/>
            <person name="Kim S.C."/>
            <person name="Jeon C.O."/>
        </authorList>
    </citation>
    <scope>NUCLEOTIDE SEQUENCE [LARGE SCALE GENOMIC DNA]</scope>
    <source>
        <strain evidence="2 3">5-10</strain>
    </source>
</reference>
<dbReference type="OrthoDB" id="9178559at2"/>
<sequence>MTDLQAHKPSLVVVPIRSLGPGHRTRIASHLKALDDEDRYLRFGFAANDEQIDRYVHGLDFERDDIFGVYNRKLELIAVAHLAFSQDASMLNCAEFGVSVLKKARGRGLGARLWDRAVMHARNEGVDLIFIHALSENTAMLKIARNAGARLEREGSETDAYLRLPPANLDSRIAELVEEQMAQTDYRLKLQARNFREFLAGVMEVREGVRAARHKSAS</sequence>
<dbReference type="Gene3D" id="3.40.630.30">
    <property type="match status" value="1"/>
</dbReference>
<dbReference type="Pfam" id="PF00583">
    <property type="entry name" value="Acetyltransf_1"/>
    <property type="match status" value="1"/>
</dbReference>
<evidence type="ECO:0000259" key="1">
    <source>
        <dbReference type="PROSITE" id="PS51186"/>
    </source>
</evidence>
<accession>A0A127JUD9</accession>
<gene>
    <name evidence="2" type="ORF">UC35_12200</name>
</gene>
<organism evidence="2 3">
    <name type="scientific">Ramlibacter tataouinensis</name>
    <dbReference type="NCBI Taxonomy" id="94132"/>
    <lineage>
        <taxon>Bacteria</taxon>
        <taxon>Pseudomonadati</taxon>
        <taxon>Pseudomonadota</taxon>
        <taxon>Betaproteobacteria</taxon>
        <taxon>Burkholderiales</taxon>
        <taxon>Comamonadaceae</taxon>
        <taxon>Ramlibacter</taxon>
    </lineage>
</organism>
<keyword evidence="2" id="KW-0808">Transferase</keyword>
<dbReference type="InterPro" id="IPR000182">
    <property type="entry name" value="GNAT_dom"/>
</dbReference>
<dbReference type="GO" id="GO:0016747">
    <property type="term" value="F:acyltransferase activity, transferring groups other than amino-acyl groups"/>
    <property type="evidence" value="ECO:0007669"/>
    <property type="project" value="InterPro"/>
</dbReference>
<dbReference type="AlphaFoldDB" id="A0A127JUD9"/>
<dbReference type="EMBL" id="CP010951">
    <property type="protein sequence ID" value="AMO23514.1"/>
    <property type="molecule type" value="Genomic_DNA"/>
</dbReference>
<name>A0A127JUD9_9BURK</name>
<dbReference type="Proteomes" id="UP000070433">
    <property type="component" value="Chromosome"/>
</dbReference>
<protein>
    <submittedName>
        <fullName evidence="2">GCN5 family acetyltransferase</fullName>
    </submittedName>
</protein>
<dbReference type="RefSeq" id="WP_061499899.1">
    <property type="nucleotide sequence ID" value="NZ_CP010951.1"/>
</dbReference>
<keyword evidence="3" id="KW-1185">Reference proteome</keyword>